<proteinExistence type="predicted"/>
<evidence type="ECO:0000313" key="3">
    <source>
        <dbReference type="Proteomes" id="UP000728032"/>
    </source>
</evidence>
<dbReference type="EMBL" id="OC931415">
    <property type="protein sequence ID" value="CAD7659130.1"/>
    <property type="molecule type" value="Genomic_DNA"/>
</dbReference>
<name>A0A7R9MFJ5_9ACAR</name>
<organism evidence="2">
    <name type="scientific">Oppiella nova</name>
    <dbReference type="NCBI Taxonomy" id="334625"/>
    <lineage>
        <taxon>Eukaryota</taxon>
        <taxon>Metazoa</taxon>
        <taxon>Ecdysozoa</taxon>
        <taxon>Arthropoda</taxon>
        <taxon>Chelicerata</taxon>
        <taxon>Arachnida</taxon>
        <taxon>Acari</taxon>
        <taxon>Acariformes</taxon>
        <taxon>Sarcoptiformes</taxon>
        <taxon>Oribatida</taxon>
        <taxon>Brachypylina</taxon>
        <taxon>Oppioidea</taxon>
        <taxon>Oppiidae</taxon>
        <taxon>Oppiella</taxon>
    </lineage>
</organism>
<reference evidence="2" key="1">
    <citation type="submission" date="2020-11" db="EMBL/GenBank/DDBJ databases">
        <authorList>
            <person name="Tran Van P."/>
        </authorList>
    </citation>
    <scope>NUCLEOTIDE SEQUENCE</scope>
</reference>
<keyword evidence="3" id="KW-1185">Reference proteome</keyword>
<protein>
    <submittedName>
        <fullName evidence="2">Uncharacterized protein</fullName>
    </submittedName>
</protein>
<dbReference type="Proteomes" id="UP000728032">
    <property type="component" value="Unassembled WGS sequence"/>
</dbReference>
<dbReference type="AlphaFoldDB" id="A0A7R9MFJ5"/>
<evidence type="ECO:0000313" key="2">
    <source>
        <dbReference type="EMBL" id="CAD7659130.1"/>
    </source>
</evidence>
<gene>
    <name evidence="2" type="ORF">ONB1V03_LOCUS15726</name>
</gene>
<dbReference type="OrthoDB" id="6514894at2759"/>
<sequence length="342" mass="38535">MNTSCGELGLRIALCDLIERLKRCEQKCSYLEECRHELIREVMRLKIQNQSLIANSGNTSNAYPITDTNHLVLSPIHGFNTNNNNNVMIGSVNGHEVVANKDMNKSRAYDLIGSDSDNQDENWQQITVRLLQDMRRDMVANGHQLKGHDIIDKIVANDMQSNTNRHNDTIITINDSLTQMNDNLIESKTYSTNGRQKVIQKVMTNDRNLSPFDELSATKSPYLIGISDNKVDNNNELLSDLSEPESGCQEGKQSLKMVANSSPVLASNDPDSDGVKAFCSAMSCVKEDLNEVLVALTTQNEKLNRLKAKKLRDFFNRQINFDQNIQQTSPPSKRQQSTHQNH</sequence>
<feature type="region of interest" description="Disordered" evidence="1">
    <location>
        <begin position="321"/>
        <end position="342"/>
    </location>
</feature>
<dbReference type="EMBL" id="CAJPVJ010016590">
    <property type="protein sequence ID" value="CAG2176292.1"/>
    <property type="molecule type" value="Genomic_DNA"/>
</dbReference>
<evidence type="ECO:0000256" key="1">
    <source>
        <dbReference type="SAM" id="MobiDB-lite"/>
    </source>
</evidence>
<accession>A0A7R9MFJ5</accession>